<evidence type="ECO:0000313" key="6">
    <source>
        <dbReference type="Proteomes" id="UP000193380"/>
    </source>
</evidence>
<proteinExistence type="predicted"/>
<keyword evidence="1" id="KW-0479">Metal-binding</keyword>
<dbReference type="Pfam" id="PF13405">
    <property type="entry name" value="EF-hand_6"/>
    <property type="match status" value="1"/>
</dbReference>
<dbReference type="PANTHER" id="PTHR20875:SF2">
    <property type="entry name" value="EF-HAND CALCIUM-BINDING DOMAIN-CONTAINING PROTEIN 6"/>
    <property type="match status" value="1"/>
</dbReference>
<dbReference type="InterPro" id="IPR011992">
    <property type="entry name" value="EF-hand-dom_pair"/>
</dbReference>
<name>A0A060YG80_ONCMY</name>
<feature type="compositionally biased region" description="Basic and acidic residues" evidence="3">
    <location>
        <begin position="146"/>
        <end position="155"/>
    </location>
</feature>
<dbReference type="AlphaFoldDB" id="A0A060YG80"/>
<dbReference type="InterPro" id="IPR018247">
    <property type="entry name" value="EF_Hand_1_Ca_BS"/>
</dbReference>
<gene>
    <name evidence="5" type="ORF">GSONMT00031247001</name>
</gene>
<evidence type="ECO:0000256" key="3">
    <source>
        <dbReference type="SAM" id="MobiDB-lite"/>
    </source>
</evidence>
<sequence length="166" mass="19199">EFTQTLLSCFLGFETLQIGSNLKNVIRAFRLFDYNRDGQIQQHELRRILENYCFPLSQRDYQRLWTHHSPNNMATMSYKVFLEKLGLESNKCRKLVPEPPKLALGWQEMSPPDKIKLRNSALSQNATGDTQEIQGLTQDELQTLFLEKDREDHQGRPSSGFGSPPV</sequence>
<feature type="compositionally biased region" description="Polar residues" evidence="3">
    <location>
        <begin position="156"/>
        <end position="166"/>
    </location>
</feature>
<dbReference type="InterPro" id="IPR002048">
    <property type="entry name" value="EF_hand_dom"/>
</dbReference>
<dbReference type="FunFam" id="1.10.238.10:FF:000121">
    <property type="entry name" value="EF-hand calcium-binding domain-containing protein 6"/>
    <property type="match status" value="1"/>
</dbReference>
<dbReference type="GO" id="GO:0005654">
    <property type="term" value="C:nucleoplasm"/>
    <property type="evidence" value="ECO:0007669"/>
    <property type="project" value="TreeGrafter"/>
</dbReference>
<dbReference type="PaxDb" id="8022-A0A060YG80"/>
<feature type="region of interest" description="Disordered" evidence="3">
    <location>
        <begin position="120"/>
        <end position="166"/>
    </location>
</feature>
<dbReference type="InterPro" id="IPR052603">
    <property type="entry name" value="EFCB6"/>
</dbReference>
<feature type="compositionally biased region" description="Polar residues" evidence="3">
    <location>
        <begin position="120"/>
        <end position="141"/>
    </location>
</feature>
<feature type="non-terminal residue" evidence="5">
    <location>
        <position position="1"/>
    </location>
</feature>
<evidence type="ECO:0000259" key="4">
    <source>
        <dbReference type="PROSITE" id="PS50222"/>
    </source>
</evidence>
<evidence type="ECO:0000256" key="2">
    <source>
        <dbReference type="ARBA" id="ARBA00022837"/>
    </source>
</evidence>
<dbReference type="GO" id="GO:0005509">
    <property type="term" value="F:calcium ion binding"/>
    <property type="evidence" value="ECO:0007669"/>
    <property type="project" value="InterPro"/>
</dbReference>
<evidence type="ECO:0000313" key="5">
    <source>
        <dbReference type="EMBL" id="CDQ90537.1"/>
    </source>
</evidence>
<protein>
    <recommendedName>
        <fullName evidence="4">EF-hand domain-containing protein</fullName>
    </recommendedName>
</protein>
<dbReference type="SUPFAM" id="SSF47473">
    <property type="entry name" value="EF-hand"/>
    <property type="match status" value="1"/>
</dbReference>
<dbReference type="PROSITE" id="PS50222">
    <property type="entry name" value="EF_HAND_2"/>
    <property type="match status" value="1"/>
</dbReference>
<dbReference type="STRING" id="8022.A0A060YG80"/>
<dbReference type="PANTHER" id="PTHR20875">
    <property type="entry name" value="EF-HAND CALCIUM-BINDING DOMAIN-CONTAINING PROTEIN 6-RELATED"/>
    <property type="match status" value="1"/>
</dbReference>
<dbReference type="PROSITE" id="PS00018">
    <property type="entry name" value="EF_HAND_1"/>
    <property type="match status" value="1"/>
</dbReference>
<evidence type="ECO:0000256" key="1">
    <source>
        <dbReference type="ARBA" id="ARBA00022723"/>
    </source>
</evidence>
<feature type="domain" description="EF-hand" evidence="4">
    <location>
        <begin position="20"/>
        <end position="55"/>
    </location>
</feature>
<keyword evidence="2" id="KW-0106">Calcium</keyword>
<dbReference type="Gene3D" id="1.10.238.10">
    <property type="entry name" value="EF-hand"/>
    <property type="match status" value="1"/>
</dbReference>
<dbReference type="EMBL" id="FR910658">
    <property type="protein sequence ID" value="CDQ90537.1"/>
    <property type="molecule type" value="Genomic_DNA"/>
</dbReference>
<reference evidence="5" key="2">
    <citation type="submission" date="2014-03" db="EMBL/GenBank/DDBJ databases">
        <authorList>
            <person name="Genoscope - CEA"/>
        </authorList>
    </citation>
    <scope>NUCLEOTIDE SEQUENCE</scope>
</reference>
<reference evidence="5" key="1">
    <citation type="journal article" date="2014" name="Nat. Commun.">
        <title>The rainbow trout genome provides novel insights into evolution after whole-genome duplication in vertebrates.</title>
        <authorList>
            <person name="Berthelot C."/>
            <person name="Brunet F."/>
            <person name="Chalopin D."/>
            <person name="Juanchich A."/>
            <person name="Bernard M."/>
            <person name="Noel B."/>
            <person name="Bento P."/>
            <person name="Da Silva C."/>
            <person name="Labadie K."/>
            <person name="Alberti A."/>
            <person name="Aury J.M."/>
            <person name="Louis A."/>
            <person name="Dehais P."/>
            <person name="Bardou P."/>
            <person name="Montfort J."/>
            <person name="Klopp C."/>
            <person name="Cabau C."/>
            <person name="Gaspin C."/>
            <person name="Thorgaard G.H."/>
            <person name="Boussaha M."/>
            <person name="Quillet E."/>
            <person name="Guyomard R."/>
            <person name="Galiana D."/>
            <person name="Bobe J."/>
            <person name="Volff J.N."/>
            <person name="Genet C."/>
            <person name="Wincker P."/>
            <person name="Jaillon O."/>
            <person name="Roest Crollius H."/>
            <person name="Guiguen Y."/>
        </authorList>
    </citation>
    <scope>NUCLEOTIDE SEQUENCE [LARGE SCALE GENOMIC DNA]</scope>
</reference>
<organism evidence="5 6">
    <name type="scientific">Oncorhynchus mykiss</name>
    <name type="common">Rainbow trout</name>
    <name type="synonym">Salmo gairdneri</name>
    <dbReference type="NCBI Taxonomy" id="8022"/>
    <lineage>
        <taxon>Eukaryota</taxon>
        <taxon>Metazoa</taxon>
        <taxon>Chordata</taxon>
        <taxon>Craniata</taxon>
        <taxon>Vertebrata</taxon>
        <taxon>Euteleostomi</taxon>
        <taxon>Actinopterygii</taxon>
        <taxon>Neopterygii</taxon>
        <taxon>Teleostei</taxon>
        <taxon>Protacanthopterygii</taxon>
        <taxon>Salmoniformes</taxon>
        <taxon>Salmonidae</taxon>
        <taxon>Salmoninae</taxon>
        <taxon>Oncorhynchus</taxon>
    </lineage>
</organism>
<accession>A0A060YG80</accession>
<dbReference type="Proteomes" id="UP000193380">
    <property type="component" value="Unassembled WGS sequence"/>
</dbReference>